<keyword evidence="2 3" id="KW-0694">RNA-binding</keyword>
<dbReference type="CDD" id="cd08036">
    <property type="entry name" value="LARP_5"/>
    <property type="match status" value="1"/>
</dbReference>
<dbReference type="GO" id="GO:0005829">
    <property type="term" value="C:cytosol"/>
    <property type="evidence" value="ECO:0007669"/>
    <property type="project" value="TreeGrafter"/>
</dbReference>
<evidence type="ECO:0000256" key="4">
    <source>
        <dbReference type="SAM" id="MobiDB-lite"/>
    </source>
</evidence>
<feature type="compositionally biased region" description="Basic residues" evidence="4">
    <location>
        <begin position="524"/>
        <end position="534"/>
    </location>
</feature>
<dbReference type="SMART" id="SM00715">
    <property type="entry name" value="LA"/>
    <property type="match status" value="1"/>
</dbReference>
<feature type="domain" description="HTH La-type RNA-binding" evidence="5">
    <location>
        <begin position="181"/>
        <end position="270"/>
    </location>
</feature>
<feature type="region of interest" description="Disordered" evidence="4">
    <location>
        <begin position="42"/>
        <end position="73"/>
    </location>
</feature>
<dbReference type="InterPro" id="IPR006630">
    <property type="entry name" value="La_HTH"/>
</dbReference>
<dbReference type="PROSITE" id="PS50961">
    <property type="entry name" value="HTH_LA"/>
    <property type="match status" value="1"/>
</dbReference>
<feature type="compositionally biased region" description="Polar residues" evidence="4">
    <location>
        <begin position="465"/>
        <end position="475"/>
    </location>
</feature>
<feature type="region of interest" description="Disordered" evidence="4">
    <location>
        <begin position="436"/>
        <end position="648"/>
    </location>
</feature>
<dbReference type="Pfam" id="PF05383">
    <property type="entry name" value="La"/>
    <property type="match status" value="1"/>
</dbReference>
<dbReference type="InterPro" id="IPR058699">
    <property type="entry name" value="RRM_LARP4/4B"/>
</dbReference>
<dbReference type="GO" id="GO:0045727">
    <property type="term" value="P:positive regulation of translation"/>
    <property type="evidence" value="ECO:0007669"/>
    <property type="project" value="TreeGrafter"/>
</dbReference>
<organism evidence="6 7">
    <name type="scientific">Tachysurus vachellii</name>
    <name type="common">Darkbarbel catfish</name>
    <name type="synonym">Pelteobagrus vachellii</name>
    <dbReference type="NCBI Taxonomy" id="175792"/>
    <lineage>
        <taxon>Eukaryota</taxon>
        <taxon>Metazoa</taxon>
        <taxon>Chordata</taxon>
        <taxon>Craniata</taxon>
        <taxon>Vertebrata</taxon>
        <taxon>Euteleostomi</taxon>
        <taxon>Actinopterygii</taxon>
        <taxon>Neopterygii</taxon>
        <taxon>Teleostei</taxon>
        <taxon>Ostariophysi</taxon>
        <taxon>Siluriformes</taxon>
        <taxon>Bagridae</taxon>
        <taxon>Tachysurus</taxon>
    </lineage>
</organism>
<gene>
    <name evidence="6" type="ORF">Q7C36_023007</name>
</gene>
<evidence type="ECO:0000256" key="2">
    <source>
        <dbReference type="ARBA" id="ARBA00022884"/>
    </source>
</evidence>
<dbReference type="InterPro" id="IPR036388">
    <property type="entry name" value="WH-like_DNA-bd_sf"/>
</dbReference>
<dbReference type="PANTHER" id="PTHR22792:SF43">
    <property type="entry name" value="LA-RELATED PROTEIN 4B"/>
    <property type="match status" value="1"/>
</dbReference>
<name>A0AA88ISD3_TACVA</name>
<keyword evidence="1" id="KW-0597">Phosphoprotein</keyword>
<feature type="compositionally biased region" description="Basic and acidic residues" evidence="4">
    <location>
        <begin position="681"/>
        <end position="697"/>
    </location>
</feature>
<keyword evidence="7" id="KW-1185">Reference proteome</keyword>
<dbReference type="Pfam" id="PF26088">
    <property type="entry name" value="RRM_LARP4"/>
    <property type="match status" value="1"/>
</dbReference>
<feature type="compositionally biased region" description="Polar residues" evidence="4">
    <location>
        <begin position="670"/>
        <end position="680"/>
    </location>
</feature>
<evidence type="ECO:0000256" key="1">
    <source>
        <dbReference type="ARBA" id="ARBA00022553"/>
    </source>
</evidence>
<accession>A0AA88ISD3</accession>
<evidence type="ECO:0000259" key="5">
    <source>
        <dbReference type="PROSITE" id="PS50961"/>
    </source>
</evidence>
<feature type="compositionally biased region" description="Polar residues" evidence="4">
    <location>
        <begin position="487"/>
        <end position="500"/>
    </location>
</feature>
<dbReference type="AlphaFoldDB" id="A0AA88ISD3"/>
<dbReference type="InterPro" id="IPR036390">
    <property type="entry name" value="WH_DNA-bd_sf"/>
</dbReference>
<evidence type="ECO:0000313" key="7">
    <source>
        <dbReference type="Proteomes" id="UP001187315"/>
    </source>
</evidence>
<comment type="caution">
    <text evidence="6">The sequence shown here is derived from an EMBL/GenBank/DDBJ whole genome shotgun (WGS) entry which is preliminary data.</text>
</comment>
<dbReference type="GO" id="GO:0010494">
    <property type="term" value="C:cytoplasmic stress granule"/>
    <property type="evidence" value="ECO:0007669"/>
    <property type="project" value="TreeGrafter"/>
</dbReference>
<dbReference type="PANTHER" id="PTHR22792">
    <property type="entry name" value="LUPUS LA PROTEIN-RELATED"/>
    <property type="match status" value="1"/>
</dbReference>
<reference evidence="6" key="1">
    <citation type="submission" date="2023-08" db="EMBL/GenBank/DDBJ databases">
        <title>Pelteobagrus vachellii genome.</title>
        <authorList>
            <person name="Liu H."/>
        </authorList>
    </citation>
    <scope>NUCLEOTIDE SEQUENCE</scope>
    <source>
        <strain evidence="6">PRFRI_2022a</strain>
        <tissue evidence="6">Muscle</tissue>
    </source>
</reference>
<protein>
    <recommendedName>
        <fullName evidence="5">HTH La-type RNA-binding domain-containing protein</fullName>
    </recommendedName>
</protein>
<feature type="region of interest" description="Disordered" evidence="4">
    <location>
        <begin position="660"/>
        <end position="747"/>
    </location>
</feature>
<evidence type="ECO:0000256" key="3">
    <source>
        <dbReference type="PROSITE-ProRule" id="PRU00332"/>
    </source>
</evidence>
<feature type="region of interest" description="Disordered" evidence="4">
    <location>
        <begin position="116"/>
        <end position="180"/>
    </location>
</feature>
<feature type="compositionally biased region" description="Basic and acidic residues" evidence="4">
    <location>
        <begin position="577"/>
        <end position="591"/>
    </location>
</feature>
<proteinExistence type="predicted"/>
<dbReference type="GO" id="GO:0003730">
    <property type="term" value="F:mRNA 3'-UTR binding"/>
    <property type="evidence" value="ECO:0007669"/>
    <property type="project" value="TreeGrafter"/>
</dbReference>
<evidence type="ECO:0000313" key="6">
    <source>
        <dbReference type="EMBL" id="KAK2814741.1"/>
    </source>
</evidence>
<feature type="compositionally biased region" description="Polar residues" evidence="4">
    <location>
        <begin position="699"/>
        <end position="715"/>
    </location>
</feature>
<feature type="compositionally biased region" description="Polar residues" evidence="4">
    <location>
        <begin position="634"/>
        <end position="646"/>
    </location>
</feature>
<dbReference type="Gene3D" id="1.10.10.10">
    <property type="entry name" value="Winged helix-like DNA-binding domain superfamily/Winged helix DNA-binding domain"/>
    <property type="match status" value="1"/>
</dbReference>
<dbReference type="EMBL" id="JAVHJS010000026">
    <property type="protein sequence ID" value="KAK2814741.1"/>
    <property type="molecule type" value="Genomic_DNA"/>
</dbReference>
<sequence length="747" mass="82059">MLLLLELRPPYSPALNTAVCGLKCGANTASVVKLGALSEEPDAGRLMTSDQEGKDLAEPKEQQGQEVKKKEIPLLESNKVSDLNPNAKAWASYIPNQEACGSTYCLQPWTNSSDTANTGSQGLVPSNDCDKWNDVPQAPVSVGLPSAEPPKPVDMETADNQLPPGLQQDANKKGGDGLDSSKQLEDLREQLKATLEFCLSRENLANDMYLISQMDSDQYVPIVTVANLDQIKKLSTDIDLIADVLKTLPLVQVDKCGEKVRPNQNRCIVILREVPEATPIEEVESLFKSDKLPRFVHCEFAYNDNWFITFESEADAQLAYQYLREEVKIFQGKPIKARIKAKAIAVNTFVPKNGYRPVDMSPNMQQRYTSYYVPPAFGAQQQFPPFYRLVTHQGWSTTQGYLEPSLVTPFTNPGFINGFAGSPTFKSATAPLTARVYQPRNRNQNKSHSRPSAPVTERGTALLENPSSFTNSTERVPNGTRAPHTHQPGSQPRLSGAQSYSRREQIGSGRMEMNGADYSPVMGRGRRNGYGYKKRRDDKFSKAPTQSPPPAQERAPSPSFELGLSSFPPLPGAARNLKPEVKPENSLESRLSDIVTGVAKDKPVNKEAVSSSVTSGTHREPTQTVPNPVPQPAVEQQNPLSPTYKLSSLKVPEVKLKEMTSAVERPTVTDPKSQVQVTPTTEHRKPSYAEICQRIREAPTQQPLVESKPTATAPPSTDEPASLDSAEPKCKESRPVSAKPAPHRAPQ</sequence>
<dbReference type="Proteomes" id="UP001187315">
    <property type="component" value="Unassembled WGS sequence"/>
</dbReference>
<dbReference type="SUPFAM" id="SSF46785">
    <property type="entry name" value="Winged helix' DNA-binding domain"/>
    <property type="match status" value="1"/>
</dbReference>
<feature type="compositionally biased region" description="Basic and acidic residues" evidence="4">
    <location>
        <begin position="51"/>
        <end position="73"/>
    </location>
</feature>
<dbReference type="InterPro" id="IPR045180">
    <property type="entry name" value="La_dom_prot"/>
</dbReference>